<protein>
    <submittedName>
        <fullName evidence="6">TetR/AcrR family transcriptional regulator</fullName>
    </submittedName>
</protein>
<name>A0A3M2KTS5_9NOCA</name>
<dbReference type="InterPro" id="IPR009057">
    <property type="entry name" value="Homeodomain-like_sf"/>
</dbReference>
<dbReference type="Pfam" id="PF21943">
    <property type="entry name" value="TetR_C_46"/>
    <property type="match status" value="1"/>
</dbReference>
<evidence type="ECO:0000313" key="7">
    <source>
        <dbReference type="Proteomes" id="UP000279275"/>
    </source>
</evidence>
<dbReference type="Pfam" id="PF00440">
    <property type="entry name" value="TetR_N"/>
    <property type="match status" value="1"/>
</dbReference>
<dbReference type="InterPro" id="IPR036271">
    <property type="entry name" value="Tet_transcr_reg_TetR-rel_C_sf"/>
</dbReference>
<dbReference type="Proteomes" id="UP000279275">
    <property type="component" value="Unassembled WGS sequence"/>
</dbReference>
<feature type="DNA-binding region" description="H-T-H motif" evidence="4">
    <location>
        <begin position="36"/>
        <end position="55"/>
    </location>
</feature>
<evidence type="ECO:0000256" key="1">
    <source>
        <dbReference type="ARBA" id="ARBA00023015"/>
    </source>
</evidence>
<dbReference type="SUPFAM" id="SSF46689">
    <property type="entry name" value="Homeodomain-like"/>
    <property type="match status" value="1"/>
</dbReference>
<dbReference type="InterPro" id="IPR050109">
    <property type="entry name" value="HTH-type_TetR-like_transc_reg"/>
</dbReference>
<dbReference type="Gene3D" id="1.10.357.10">
    <property type="entry name" value="Tetracycline Repressor, domain 2"/>
    <property type="match status" value="1"/>
</dbReference>
<comment type="caution">
    <text evidence="6">The sequence shown here is derived from an EMBL/GenBank/DDBJ whole genome shotgun (WGS) entry which is preliminary data.</text>
</comment>
<organism evidence="6 7">
    <name type="scientific">Nocardia stercoris</name>
    <dbReference type="NCBI Taxonomy" id="2483361"/>
    <lineage>
        <taxon>Bacteria</taxon>
        <taxon>Bacillati</taxon>
        <taxon>Actinomycetota</taxon>
        <taxon>Actinomycetes</taxon>
        <taxon>Mycobacteriales</taxon>
        <taxon>Nocardiaceae</taxon>
        <taxon>Nocardia</taxon>
    </lineage>
</organism>
<proteinExistence type="predicted"/>
<keyword evidence="2 4" id="KW-0238">DNA-binding</keyword>
<sequence>MSAPRTRSRLGTAERRAQLLRIGAEKFGTQAYDDVWMESVAAAAGVSVGLIYHYFGNKKAFAAAVVEAQSEALLAEMRTDASQPLDRQVRDALDAYLRFVEANEHGYRALRNAAAMADEDVRAIVDRNTAELERRIAAALGCSAAVPADVALTVHGWVAFTVAVCLRWLDDRGMDRDAVRDLCARALLRVVAPPEMICPPE</sequence>
<dbReference type="PROSITE" id="PS50977">
    <property type="entry name" value="HTH_TETR_2"/>
    <property type="match status" value="1"/>
</dbReference>
<dbReference type="SUPFAM" id="SSF48498">
    <property type="entry name" value="Tetracyclin repressor-like, C-terminal domain"/>
    <property type="match status" value="1"/>
</dbReference>
<evidence type="ECO:0000259" key="5">
    <source>
        <dbReference type="PROSITE" id="PS50977"/>
    </source>
</evidence>
<feature type="domain" description="HTH tetR-type" evidence="5">
    <location>
        <begin position="13"/>
        <end position="73"/>
    </location>
</feature>
<reference evidence="6 7" key="1">
    <citation type="submission" date="2018-10" db="EMBL/GenBank/DDBJ databases">
        <title>Isolation from cow dung.</title>
        <authorList>
            <person name="Ling L."/>
        </authorList>
    </citation>
    <scope>NUCLEOTIDE SEQUENCE [LARGE SCALE GENOMIC DNA]</scope>
    <source>
        <strain evidence="6 7">NEAU-LL90</strain>
    </source>
</reference>
<evidence type="ECO:0000256" key="3">
    <source>
        <dbReference type="ARBA" id="ARBA00023163"/>
    </source>
</evidence>
<dbReference type="PANTHER" id="PTHR30055">
    <property type="entry name" value="HTH-TYPE TRANSCRIPTIONAL REGULATOR RUTR"/>
    <property type="match status" value="1"/>
</dbReference>
<evidence type="ECO:0000256" key="4">
    <source>
        <dbReference type="PROSITE-ProRule" id="PRU00335"/>
    </source>
</evidence>
<dbReference type="InterPro" id="IPR001647">
    <property type="entry name" value="HTH_TetR"/>
</dbReference>
<dbReference type="PANTHER" id="PTHR30055:SF174">
    <property type="entry name" value="TRANSCRIPTIONAL REGULATORY PROTEIN (PROBABLY TETR-FAMILY)-RELATED"/>
    <property type="match status" value="1"/>
</dbReference>
<evidence type="ECO:0000313" key="6">
    <source>
        <dbReference type="EMBL" id="RMI28344.1"/>
    </source>
</evidence>
<keyword evidence="3" id="KW-0804">Transcription</keyword>
<dbReference type="InterPro" id="IPR054129">
    <property type="entry name" value="DesT_TetR_C"/>
</dbReference>
<evidence type="ECO:0000256" key="2">
    <source>
        <dbReference type="ARBA" id="ARBA00023125"/>
    </source>
</evidence>
<dbReference type="OrthoDB" id="8479950at2"/>
<keyword evidence="1" id="KW-0805">Transcription regulation</keyword>
<keyword evidence="7" id="KW-1185">Reference proteome</keyword>
<accession>A0A3M2KTS5</accession>
<gene>
    <name evidence="6" type="ORF">EBN03_30290</name>
</gene>
<dbReference type="EMBL" id="RFFH01000022">
    <property type="protein sequence ID" value="RMI28344.1"/>
    <property type="molecule type" value="Genomic_DNA"/>
</dbReference>
<dbReference type="AlphaFoldDB" id="A0A3M2KTS5"/>
<dbReference type="GO" id="GO:0003700">
    <property type="term" value="F:DNA-binding transcription factor activity"/>
    <property type="evidence" value="ECO:0007669"/>
    <property type="project" value="TreeGrafter"/>
</dbReference>
<dbReference type="GO" id="GO:0000976">
    <property type="term" value="F:transcription cis-regulatory region binding"/>
    <property type="evidence" value="ECO:0007669"/>
    <property type="project" value="TreeGrafter"/>
</dbReference>
<dbReference type="RefSeq" id="WP_122191588.1">
    <property type="nucleotide sequence ID" value="NZ_RFFH01000022.1"/>
</dbReference>